<name>A0ABX0XGG5_9BACT</name>
<dbReference type="PROSITE" id="PS51898">
    <property type="entry name" value="TYR_RECOMBINASE"/>
    <property type="match status" value="1"/>
</dbReference>
<dbReference type="SUPFAM" id="SSF56349">
    <property type="entry name" value="DNA breaking-rejoining enzymes"/>
    <property type="match status" value="1"/>
</dbReference>
<dbReference type="Gene3D" id="1.10.443.10">
    <property type="entry name" value="Intergrase catalytic core"/>
    <property type="match status" value="1"/>
</dbReference>
<evidence type="ECO:0000313" key="6">
    <source>
        <dbReference type="EMBL" id="NJC28282.1"/>
    </source>
</evidence>
<organism evidence="6 7">
    <name type="scientific">Neolewinella antarctica</name>
    <dbReference type="NCBI Taxonomy" id="442734"/>
    <lineage>
        <taxon>Bacteria</taxon>
        <taxon>Pseudomonadati</taxon>
        <taxon>Bacteroidota</taxon>
        <taxon>Saprospiria</taxon>
        <taxon>Saprospirales</taxon>
        <taxon>Lewinellaceae</taxon>
        <taxon>Neolewinella</taxon>
    </lineage>
</organism>
<dbReference type="Pfam" id="PF13495">
    <property type="entry name" value="Phage_int_SAM_4"/>
    <property type="match status" value="1"/>
</dbReference>
<keyword evidence="7" id="KW-1185">Reference proteome</keyword>
<gene>
    <name evidence="6" type="ORF">GGR27_003805</name>
</gene>
<comment type="similarity">
    <text evidence="1">Belongs to the 'phage' integrase family.</text>
</comment>
<evidence type="ECO:0000256" key="1">
    <source>
        <dbReference type="ARBA" id="ARBA00008857"/>
    </source>
</evidence>
<dbReference type="PANTHER" id="PTHR30349:SF41">
    <property type="entry name" value="INTEGRASE_RECOMBINASE PROTEIN MJ0367-RELATED"/>
    <property type="match status" value="1"/>
</dbReference>
<dbReference type="Pfam" id="PF00589">
    <property type="entry name" value="Phage_integrase"/>
    <property type="match status" value="1"/>
</dbReference>
<dbReference type="PANTHER" id="PTHR30349">
    <property type="entry name" value="PHAGE INTEGRASE-RELATED"/>
    <property type="match status" value="1"/>
</dbReference>
<evidence type="ECO:0000259" key="5">
    <source>
        <dbReference type="PROSITE" id="PS51898"/>
    </source>
</evidence>
<dbReference type="InterPro" id="IPR013762">
    <property type="entry name" value="Integrase-like_cat_sf"/>
</dbReference>
<keyword evidence="4" id="KW-0233">DNA recombination</keyword>
<dbReference type="Proteomes" id="UP000770785">
    <property type="component" value="Unassembled WGS sequence"/>
</dbReference>
<comment type="caution">
    <text evidence="6">The sequence shown here is derived from an EMBL/GenBank/DDBJ whole genome shotgun (WGS) entry which is preliminary data.</text>
</comment>
<dbReference type="InterPro" id="IPR002104">
    <property type="entry name" value="Integrase_catalytic"/>
</dbReference>
<reference evidence="6 7" key="1">
    <citation type="submission" date="2020-03" db="EMBL/GenBank/DDBJ databases">
        <title>Genomic Encyclopedia of Type Strains, Phase IV (KMG-IV): sequencing the most valuable type-strain genomes for metagenomic binning, comparative biology and taxonomic classification.</title>
        <authorList>
            <person name="Goeker M."/>
        </authorList>
    </citation>
    <scope>NUCLEOTIDE SEQUENCE [LARGE SCALE GENOMIC DNA]</scope>
    <source>
        <strain evidence="6 7">DSM 105096</strain>
    </source>
</reference>
<proteinExistence type="inferred from homology"/>
<keyword evidence="2" id="KW-0229">DNA integration</keyword>
<accession>A0ABX0XGG5</accession>
<protein>
    <submittedName>
        <fullName evidence="6">Site-specific recombinase XerD</fullName>
    </submittedName>
</protein>
<evidence type="ECO:0000256" key="4">
    <source>
        <dbReference type="ARBA" id="ARBA00023172"/>
    </source>
</evidence>
<evidence type="ECO:0000256" key="3">
    <source>
        <dbReference type="ARBA" id="ARBA00023125"/>
    </source>
</evidence>
<dbReference type="RefSeq" id="WP_168040136.1">
    <property type="nucleotide sequence ID" value="NZ_JAATJH010000010.1"/>
</dbReference>
<evidence type="ECO:0000313" key="7">
    <source>
        <dbReference type="Proteomes" id="UP000770785"/>
    </source>
</evidence>
<dbReference type="InterPro" id="IPR004107">
    <property type="entry name" value="Integrase_SAM-like_N"/>
</dbReference>
<dbReference type="InterPro" id="IPR011010">
    <property type="entry name" value="DNA_brk_join_enz"/>
</dbReference>
<sequence>MSNNVKIRTIEISGYTCYAFCPQTFIEDFYGKTAVIPGIRFDQDCKRWVAPASVETKQMLRAMFGEDSLVWDTPRASYATNGTTAAPKVVASTKSRKRVKPILNQVPLPPHWQEALHRTEEQLTVLRYSWRTIKSYLTHIKTFLGVHPGLNVDGITNDLIRTYIVDRVEQGNYAESTQGQMLNAIKFWLEKVEGREKAFIELRPKKRQKLPTVLSVEEVRRLFAAIPNVKHRCVLKIIYGGGLRLSEVVNLRIADVRSDRMQIFVHGGKGKKDRYTTLSSKFLVELREYFVEYVPEYWLFEGQGAGQYSVRSVQTILRKAVELSGVNPYCTVHTLRHSYATHLLEAGTSLRHIQELLGHASSKTTEIYTHVSTKEKVGVISPLDRL</sequence>
<feature type="domain" description="Tyr recombinase" evidence="5">
    <location>
        <begin position="209"/>
        <end position="381"/>
    </location>
</feature>
<keyword evidence="3" id="KW-0238">DNA-binding</keyword>
<evidence type="ECO:0000256" key="2">
    <source>
        <dbReference type="ARBA" id="ARBA00022908"/>
    </source>
</evidence>
<dbReference type="Gene3D" id="1.10.150.130">
    <property type="match status" value="1"/>
</dbReference>
<dbReference type="InterPro" id="IPR050090">
    <property type="entry name" value="Tyrosine_recombinase_XerCD"/>
</dbReference>
<dbReference type="EMBL" id="JAATJH010000010">
    <property type="protein sequence ID" value="NJC28282.1"/>
    <property type="molecule type" value="Genomic_DNA"/>
</dbReference>
<dbReference type="InterPro" id="IPR010998">
    <property type="entry name" value="Integrase_recombinase_N"/>
</dbReference>